<feature type="transmembrane region" description="Helical" evidence="2">
    <location>
        <begin position="283"/>
        <end position="303"/>
    </location>
</feature>
<evidence type="ECO:0000256" key="2">
    <source>
        <dbReference type="SAM" id="Phobius"/>
    </source>
</evidence>
<protein>
    <submittedName>
        <fullName evidence="3">Uncharacterized protein</fullName>
    </submittedName>
</protein>
<accession>A0A081C2Q6</accession>
<feature type="region of interest" description="Disordered" evidence="1">
    <location>
        <begin position="165"/>
        <end position="185"/>
    </location>
</feature>
<evidence type="ECO:0000313" key="3">
    <source>
        <dbReference type="EMBL" id="GAK58861.1"/>
    </source>
</evidence>
<organism evidence="3 4">
    <name type="scientific">Vecturithrix granuli</name>
    <dbReference type="NCBI Taxonomy" id="1499967"/>
    <lineage>
        <taxon>Bacteria</taxon>
        <taxon>Candidatus Moduliflexota</taxon>
        <taxon>Candidatus Vecturitrichia</taxon>
        <taxon>Candidatus Vecturitrichales</taxon>
        <taxon>Candidatus Vecturitrichaceae</taxon>
        <taxon>Candidatus Vecturithrix</taxon>
    </lineage>
</organism>
<keyword evidence="2" id="KW-1133">Transmembrane helix</keyword>
<dbReference type="EMBL" id="DF820468">
    <property type="protein sequence ID" value="GAK58861.1"/>
    <property type="molecule type" value="Genomic_DNA"/>
</dbReference>
<evidence type="ECO:0000313" key="4">
    <source>
        <dbReference type="Proteomes" id="UP000030661"/>
    </source>
</evidence>
<feature type="transmembrane region" description="Helical" evidence="2">
    <location>
        <begin position="245"/>
        <end position="276"/>
    </location>
</feature>
<feature type="transmembrane region" description="Helical" evidence="2">
    <location>
        <begin position="323"/>
        <end position="342"/>
    </location>
</feature>
<gene>
    <name evidence="3" type="ORF">U27_05836</name>
</gene>
<proteinExistence type="predicted"/>
<dbReference type="STRING" id="1499967.U27_05836"/>
<keyword evidence="2" id="KW-0812">Transmembrane</keyword>
<keyword evidence="2" id="KW-0472">Membrane</keyword>
<reference evidence="3 4" key="1">
    <citation type="journal article" date="2015" name="PeerJ">
        <title>First genomic representation of candidate bacterial phylum KSB3 points to enhanced environmental sensing as a trigger of wastewater bulking.</title>
        <authorList>
            <person name="Sekiguchi Y."/>
            <person name="Ohashi A."/>
            <person name="Parks D.H."/>
            <person name="Yamauchi T."/>
            <person name="Tyson G.W."/>
            <person name="Hugenholtz P."/>
        </authorList>
    </citation>
    <scope>NUCLEOTIDE SEQUENCE [LARGE SCALE GENOMIC DNA]</scope>
</reference>
<name>A0A081C2Q6_VECG1</name>
<dbReference type="eggNOG" id="COG3152">
    <property type="taxonomic scope" value="Bacteria"/>
</dbReference>
<dbReference type="AlphaFoldDB" id="A0A081C2Q6"/>
<dbReference type="Proteomes" id="UP000030661">
    <property type="component" value="Unassembled WGS sequence"/>
</dbReference>
<keyword evidence="4" id="KW-1185">Reference proteome</keyword>
<evidence type="ECO:0000256" key="1">
    <source>
        <dbReference type="SAM" id="MobiDB-lite"/>
    </source>
</evidence>
<dbReference type="HOGENOM" id="CLU_782254_0_0_0"/>
<sequence length="354" mass="40030">MKNPGYQLIFQGVIAPGQELEEVRRKLSARFHIDAAQLDRLFNGKPIIVKEDADYKTVLKYQILFEWAGAIGRIESKTPDIEPDDLQAYPSHVNVIFDGAIEQRYRVEDVKKNLKDLLKLNDRRLEELFSGHPVLIMQNVNYLPALKIQTSFELAGAMCRIEPVEQASSEESSAEESQQEQSGQVSYETMHCPKCGREQKKSRKCRYCGIYIETYLKKNTDSTSKSRKQSAFKSTLNLKRELSQWGTGLIVLGIIQFTGLGVWASALVLIGILNLLVQQRVMFLVNGVTLLISGTAGFVFMILHTVFMKQDVVVQAGNGGTQWFIELGYIVIISGIQFYLGARAFKKFVSYRRA</sequence>